<dbReference type="CDD" id="cd19543">
    <property type="entry name" value="DCL_NRPS"/>
    <property type="match status" value="1"/>
</dbReference>
<dbReference type="PROSITE" id="PS50075">
    <property type="entry name" value="CARRIER"/>
    <property type="match status" value="1"/>
</dbReference>
<dbReference type="SUPFAM" id="SSF52777">
    <property type="entry name" value="CoA-dependent acyltransferases"/>
    <property type="match status" value="2"/>
</dbReference>
<dbReference type="Pfam" id="PF13649">
    <property type="entry name" value="Methyltransf_25"/>
    <property type="match status" value="1"/>
</dbReference>
<dbReference type="Pfam" id="PF00668">
    <property type="entry name" value="Condensation"/>
    <property type="match status" value="1"/>
</dbReference>
<dbReference type="InterPro" id="IPR029063">
    <property type="entry name" value="SAM-dependent_MTases_sf"/>
</dbReference>
<evidence type="ECO:0000256" key="1">
    <source>
        <dbReference type="ARBA" id="ARBA00022450"/>
    </source>
</evidence>
<dbReference type="NCBIfam" id="TIGR01733">
    <property type="entry name" value="AA-adenyl-dom"/>
    <property type="match status" value="1"/>
</dbReference>
<dbReference type="Gene3D" id="3.30.559.10">
    <property type="entry name" value="Chloramphenicol acetyltransferase-like domain"/>
    <property type="match status" value="1"/>
</dbReference>
<dbReference type="Proteomes" id="UP001431010">
    <property type="component" value="Chromosome"/>
</dbReference>
<organism evidence="5 6">
    <name type="scientific">Bradyrhizobium ontarionense</name>
    <dbReference type="NCBI Taxonomy" id="2898149"/>
    <lineage>
        <taxon>Bacteria</taxon>
        <taxon>Pseudomonadati</taxon>
        <taxon>Pseudomonadota</taxon>
        <taxon>Alphaproteobacteria</taxon>
        <taxon>Hyphomicrobiales</taxon>
        <taxon>Nitrobacteraceae</taxon>
        <taxon>Bradyrhizobium</taxon>
    </lineage>
</organism>
<feature type="domain" description="Carrier" evidence="4">
    <location>
        <begin position="1340"/>
        <end position="1415"/>
    </location>
</feature>
<protein>
    <submittedName>
        <fullName evidence="5">Amino acid adenylation domain-containing protein</fullName>
    </submittedName>
</protein>
<evidence type="ECO:0000256" key="3">
    <source>
        <dbReference type="SAM" id="MobiDB-lite"/>
    </source>
</evidence>
<dbReference type="SUPFAM" id="SSF47336">
    <property type="entry name" value="ACP-like"/>
    <property type="match status" value="1"/>
</dbReference>
<dbReference type="InterPro" id="IPR009081">
    <property type="entry name" value="PP-bd_ACP"/>
</dbReference>
<dbReference type="InterPro" id="IPR041698">
    <property type="entry name" value="Methyltransf_25"/>
</dbReference>
<dbReference type="Gene3D" id="3.40.50.150">
    <property type="entry name" value="Vaccinia Virus protein VP39"/>
    <property type="match status" value="1"/>
</dbReference>
<reference evidence="5" key="1">
    <citation type="journal article" date="2024" name="Antonie Van Leeuwenhoek">
        <title>Bradyrhizobium ontarionense sp. nov., a novel bacterial symbiont isolated from Aeschynomene indica (Indian jointvetch), harbours photosynthesis, nitrogen fixation and nitrous oxide (N2O) reductase genes.</title>
        <authorList>
            <person name="Bromfield E.S.P."/>
            <person name="Cloutier S."/>
        </authorList>
    </citation>
    <scope>NUCLEOTIDE SEQUENCE</scope>
    <source>
        <strain evidence="5">A19</strain>
    </source>
</reference>
<dbReference type="Gene3D" id="3.40.50.12780">
    <property type="entry name" value="N-terminal domain of ligase-like"/>
    <property type="match status" value="1"/>
</dbReference>
<dbReference type="InterPro" id="IPR020845">
    <property type="entry name" value="AMP-binding_CS"/>
</dbReference>
<dbReference type="InterPro" id="IPR045851">
    <property type="entry name" value="AMP-bd_C_sf"/>
</dbReference>
<dbReference type="SMART" id="SM00823">
    <property type="entry name" value="PKS_PP"/>
    <property type="match status" value="1"/>
</dbReference>
<dbReference type="InterPro" id="IPR020806">
    <property type="entry name" value="PKS_PP-bd"/>
</dbReference>
<dbReference type="InterPro" id="IPR010071">
    <property type="entry name" value="AA_adenyl_dom"/>
</dbReference>
<evidence type="ECO:0000259" key="4">
    <source>
        <dbReference type="PROSITE" id="PS50075"/>
    </source>
</evidence>
<name>A0ABY3RN14_9BRAD</name>
<dbReference type="EMBL" id="CP088156">
    <property type="protein sequence ID" value="UFZ08168.1"/>
    <property type="molecule type" value="Genomic_DNA"/>
</dbReference>
<dbReference type="Pfam" id="PF00550">
    <property type="entry name" value="PP-binding"/>
    <property type="match status" value="1"/>
</dbReference>
<dbReference type="PANTHER" id="PTHR45527:SF1">
    <property type="entry name" value="FATTY ACID SYNTHASE"/>
    <property type="match status" value="1"/>
</dbReference>
<dbReference type="RefSeq" id="WP_231327617.1">
    <property type="nucleotide sequence ID" value="NZ_CP088156.1"/>
</dbReference>
<dbReference type="Gene3D" id="3.30.300.30">
    <property type="match status" value="2"/>
</dbReference>
<dbReference type="SUPFAM" id="SSF56801">
    <property type="entry name" value="Acetyl-CoA synthetase-like"/>
    <property type="match status" value="1"/>
</dbReference>
<evidence type="ECO:0000313" key="6">
    <source>
        <dbReference type="Proteomes" id="UP001431010"/>
    </source>
</evidence>
<keyword evidence="1" id="KW-0596">Phosphopantetheine</keyword>
<dbReference type="PROSITE" id="PS00455">
    <property type="entry name" value="AMP_BINDING"/>
    <property type="match status" value="1"/>
</dbReference>
<keyword evidence="2" id="KW-0597">Phosphoprotein</keyword>
<accession>A0ABY3RN14</accession>
<dbReference type="Gene3D" id="3.30.559.30">
    <property type="entry name" value="Nonribosomal peptide synthetase, condensation domain"/>
    <property type="match status" value="1"/>
</dbReference>
<evidence type="ECO:0000313" key="5">
    <source>
        <dbReference type="EMBL" id="UFZ08168.1"/>
    </source>
</evidence>
<dbReference type="PANTHER" id="PTHR45527">
    <property type="entry name" value="NONRIBOSOMAL PEPTIDE SYNTHETASE"/>
    <property type="match status" value="1"/>
</dbReference>
<dbReference type="Pfam" id="PF00501">
    <property type="entry name" value="AMP-binding"/>
    <property type="match status" value="1"/>
</dbReference>
<dbReference type="InterPro" id="IPR036736">
    <property type="entry name" value="ACP-like_sf"/>
</dbReference>
<evidence type="ECO:0000256" key="2">
    <source>
        <dbReference type="ARBA" id="ARBA00022553"/>
    </source>
</evidence>
<feature type="region of interest" description="Disordered" evidence="3">
    <location>
        <begin position="1418"/>
        <end position="1458"/>
    </location>
</feature>
<dbReference type="SUPFAM" id="SSF53335">
    <property type="entry name" value="S-adenosyl-L-methionine-dependent methyltransferases"/>
    <property type="match status" value="1"/>
</dbReference>
<dbReference type="InterPro" id="IPR042099">
    <property type="entry name" value="ANL_N_sf"/>
</dbReference>
<dbReference type="Gene3D" id="1.10.1200.10">
    <property type="entry name" value="ACP-like"/>
    <property type="match status" value="1"/>
</dbReference>
<gene>
    <name evidence="5" type="ORF">LQG66_18570</name>
</gene>
<keyword evidence="6" id="KW-1185">Reference proteome</keyword>
<dbReference type="CDD" id="cd02440">
    <property type="entry name" value="AdoMet_MTases"/>
    <property type="match status" value="1"/>
</dbReference>
<dbReference type="InterPro" id="IPR000873">
    <property type="entry name" value="AMP-dep_synth/lig_dom"/>
</dbReference>
<sequence>MSDPAALHAYPLSPMQQGMLFHSVTAPGSDVYVEQLSCRLRGPLDGAAFQSAWEEMLLRHAALRLAFAWRGLTEPLQVVGPPLRLPLEVLDWRELAAENQRSELRRLCAAERRLAFDLGRAPLMRLKLVKLSEGDHHLVWTWHHIILDAWSVPIVLEEFFAVYAAYRENRPAELGPARSYQDFIAWHRRRPVADDEPFWRNYLDGFDEPTPLGVDGMVAAREPDAAAVDNGDAYGLQFIDVPRRDVDALREAARRLGLTLNTFLQGAWALLLSRYSAGEDVVFGTAVAGRPPELAGVETMVGLTINTIAVRVATAGGQRVGEWLTALQKHQAETRLHEHTPLTDVQRWSSLARGTPLFESLLVFENFPMSLQRLRGGGIAIVDFDFVERANFPLTIMMAVRDESRLGVGYDRGRFDDATMGRMLSHLRTLLVDMTGPPERKLADLNFVTAEENRQLITEWSRRAAATVGSSAEPELSCIRRFEALARRSPDAIAAIFAAPHGDVELTYDGLNAQANRLARRLRALGVRIEHRVVICMEASLTRLVAILAVMKAGAAYVPLEPSSPQSLLQSLIADCGAEIVLTESALADKLRDCTARIVMLDDDHATAADVSEDDHRNLNDGADPDNAAYLIYTSGSTGRPKGVVATHGSLCHLVDAQIAAFRIDGQSRVLQFASLSFDASVSEIFTALVAGARLYMAPRELLIPSSELSRLMRRWGVTTVTMPPSVLARMPGQELVALQTLVSAGEPCAADLARRWGRNRRFLNAYGPTEITVCATVAEIAPDGSKPGIGRPIGEARVYILDSHLRPVPAGVAGHLHVGGPGVTRGYWNRPDLTAASYCPDPFSDVPGARLYRTGDLARFLPAGDIEFLGRLDDQLKLRGFRIEPGEIEAVLREQPGVREAAVIAVGTGGDDMRLAAFVVADRAARSSRYEWWPSIAEFFVYDDIAYHAMTFDERRNASYRAAIADVVKDRIVLEVGTGPEALLARFCAEAGARKVYAVELLEDSWTKARTRVAELGLEDRIDVLHGDATRIELPEAADVCVSEIVGSIGGSEGAAVIINSVRRLLARESRMIPRRSTTLYAPVELPESLLQQPAFGALAARYVDWIFDDIGYPFDLRLCVKGLDRSHLLAEPRIFEDFEFDAALAPEFVRPGSFSIRRDGKLAGFLVWLTLDTGAGEPVDILDHEHCWLPIFFPLFHPALPVRAGDRIDAVASARLCENGCNPDYFVEGELHRRDHAPASFRHESLHHAEVFRASPIHRELFRDGAPRSPERSLPADGGFDAADLKQRLQQRLPRHMVPASITALDALPLMASGKLDRRALSTMATMNSAAAVNVTAPPRGRIEIGITTIWRDVLKLAAIGRKTNFFDQGGHSLLLLQVQDRIMQDLGMDIAVTELFKYPTVETLAQRLSLQSGQIRPPQAAAGPAGPARAAARQNAMRRIGDHRHPQAVTTKDLQ</sequence>
<dbReference type="InterPro" id="IPR001242">
    <property type="entry name" value="Condensation_dom"/>
</dbReference>
<feature type="compositionally biased region" description="Low complexity" evidence="3">
    <location>
        <begin position="1418"/>
        <end position="1437"/>
    </location>
</feature>
<proteinExistence type="predicted"/>
<dbReference type="InterPro" id="IPR023213">
    <property type="entry name" value="CAT-like_dom_sf"/>
</dbReference>